<evidence type="ECO:0000313" key="3">
    <source>
        <dbReference type="Proteomes" id="UP000076532"/>
    </source>
</evidence>
<protein>
    <submittedName>
        <fullName evidence="2">Uncharacterized protein</fullName>
    </submittedName>
</protein>
<feature type="region of interest" description="Disordered" evidence="1">
    <location>
        <begin position="580"/>
        <end position="611"/>
    </location>
</feature>
<organism evidence="2 3">
    <name type="scientific">Athelia psychrophila</name>
    <dbReference type="NCBI Taxonomy" id="1759441"/>
    <lineage>
        <taxon>Eukaryota</taxon>
        <taxon>Fungi</taxon>
        <taxon>Dikarya</taxon>
        <taxon>Basidiomycota</taxon>
        <taxon>Agaricomycotina</taxon>
        <taxon>Agaricomycetes</taxon>
        <taxon>Agaricomycetidae</taxon>
        <taxon>Atheliales</taxon>
        <taxon>Atheliaceae</taxon>
        <taxon>Athelia</taxon>
    </lineage>
</organism>
<proteinExistence type="predicted"/>
<name>A0A166MCK3_9AGAM</name>
<dbReference type="OrthoDB" id="2534923at2759"/>
<dbReference type="Proteomes" id="UP000076532">
    <property type="component" value="Unassembled WGS sequence"/>
</dbReference>
<keyword evidence="3" id="KW-1185">Reference proteome</keyword>
<feature type="region of interest" description="Disordered" evidence="1">
    <location>
        <begin position="410"/>
        <end position="462"/>
    </location>
</feature>
<feature type="region of interest" description="Disordered" evidence="1">
    <location>
        <begin position="730"/>
        <end position="749"/>
    </location>
</feature>
<sequence length="794" mass="86505">MYRTPGGYAGPSAATGVPYANRLAPPSRGQPFSIEQVVSSLNSTASNLASSSSLQGSSSALHNAFRAPAHKSSHFLHSIPPREKSTRTLIVDHMLWIHGRTRFAQARAELGMTDRTGGPSSTNYTHRERPENFHEDEERESDGEDTYVMDSRETVGAKNIGKDMEEERMSAQDLVLARSLRLRAEGLEKVVTGMLDQPPPVHPHFDGEPLTPPSSPKRHKSHYGPQKDPRHPHKLPNGVRVRLTLGTIINDLFARQAPPPPYRHSHPTVPITINGPSSDLASSRGNSPVVFKGTSGPLSQIPNIESLGEPMTAIIPPAILPLSAISAGTLGNAPSMFMPSPSHDFRTPGFPSSNIVSHSNPHTPPPRVRELYSVGAEPSSHHYTNDAVRCPRHLFTGCEICVEAKIGSRPMRPRAASGGWNSRSPAKAGDSNVRSNPGSASKGSAGSGGGVTGWQDGSGIGSGLARPDVDGSVLRRRSWSAVACHESPCGTGAGNTKLSELIPRFLRMSALVAIELGIEARDEDGGVDQRARDNALRPSRAWYKLLVGLLTRAALEGYLTGGWRGTDAVECLMTVGLGMDEASDTSSPIDGSSSDGEERDSLDNSEIGDEFEWFDPDGFPTLREAARIMFPSLKVQQTPSGAQHRRREGAEADYEKEITERLNRFYGIPTVTPDLSTHMEDLAWHYPAEPIERAAVRYCEAVAKWRGKPELETYKKKGPPQIMTIDSLVHSNPTSPTSGPPPPKIILPAPEKQTRPLIEKYFEEPFPGAWNRTDGKRRRSFVDDYDRASKRFHM</sequence>
<accession>A0A166MCK3</accession>
<evidence type="ECO:0000313" key="2">
    <source>
        <dbReference type="EMBL" id="KZP23861.1"/>
    </source>
</evidence>
<gene>
    <name evidence="2" type="ORF">FIBSPDRAFT_858018</name>
</gene>
<evidence type="ECO:0000256" key="1">
    <source>
        <dbReference type="SAM" id="MobiDB-lite"/>
    </source>
</evidence>
<feature type="compositionally biased region" description="Acidic residues" evidence="1">
    <location>
        <begin position="134"/>
        <end position="145"/>
    </location>
</feature>
<dbReference type="AlphaFoldDB" id="A0A166MCK3"/>
<feature type="compositionally biased region" description="Gly residues" evidence="1">
    <location>
        <begin position="445"/>
        <end position="462"/>
    </location>
</feature>
<feature type="compositionally biased region" description="Low complexity" evidence="1">
    <location>
        <begin position="584"/>
        <end position="594"/>
    </location>
</feature>
<feature type="region of interest" description="Disordered" evidence="1">
    <location>
        <begin position="111"/>
        <end position="145"/>
    </location>
</feature>
<dbReference type="EMBL" id="KV417530">
    <property type="protein sequence ID" value="KZP23861.1"/>
    <property type="molecule type" value="Genomic_DNA"/>
</dbReference>
<reference evidence="2 3" key="1">
    <citation type="journal article" date="2016" name="Mol. Biol. Evol.">
        <title>Comparative Genomics of Early-Diverging Mushroom-Forming Fungi Provides Insights into the Origins of Lignocellulose Decay Capabilities.</title>
        <authorList>
            <person name="Nagy L.G."/>
            <person name="Riley R."/>
            <person name="Tritt A."/>
            <person name="Adam C."/>
            <person name="Daum C."/>
            <person name="Floudas D."/>
            <person name="Sun H."/>
            <person name="Yadav J.S."/>
            <person name="Pangilinan J."/>
            <person name="Larsson K.H."/>
            <person name="Matsuura K."/>
            <person name="Barry K."/>
            <person name="Labutti K."/>
            <person name="Kuo R."/>
            <person name="Ohm R.A."/>
            <person name="Bhattacharya S.S."/>
            <person name="Shirouzu T."/>
            <person name="Yoshinaga Y."/>
            <person name="Martin F.M."/>
            <person name="Grigoriev I.V."/>
            <person name="Hibbett D.S."/>
        </authorList>
    </citation>
    <scope>NUCLEOTIDE SEQUENCE [LARGE SCALE GENOMIC DNA]</scope>
    <source>
        <strain evidence="2 3">CBS 109695</strain>
    </source>
</reference>
<feature type="region of interest" description="Disordered" evidence="1">
    <location>
        <begin position="194"/>
        <end position="237"/>
    </location>
</feature>